<comment type="subcellular location">
    <subcellularLocation>
        <location evidence="1">Nucleus</location>
    </subcellularLocation>
</comment>
<feature type="coiled-coil region" evidence="4">
    <location>
        <begin position="1162"/>
        <end position="1196"/>
    </location>
</feature>
<evidence type="ECO:0000256" key="2">
    <source>
        <dbReference type="ARBA" id="ARBA00023054"/>
    </source>
</evidence>
<feature type="coiled-coil region" evidence="4">
    <location>
        <begin position="69"/>
        <end position="180"/>
    </location>
</feature>
<dbReference type="Proteomes" id="UP000191144">
    <property type="component" value="Chromosome F"/>
</dbReference>
<dbReference type="InterPro" id="IPR057974">
    <property type="entry name" value="NUA/TPR/MLP1-2-like_dom"/>
</dbReference>
<name>A0A1G4JRM1_9SACH</name>
<feature type="coiled-coil region" evidence="4">
    <location>
        <begin position="441"/>
        <end position="475"/>
    </location>
</feature>
<evidence type="ECO:0000256" key="1">
    <source>
        <dbReference type="ARBA" id="ARBA00004123"/>
    </source>
</evidence>
<accession>A0A1G4JRM1</accession>
<feature type="coiled-coil region" evidence="4">
    <location>
        <begin position="1302"/>
        <end position="1468"/>
    </location>
</feature>
<dbReference type="EMBL" id="LT598477">
    <property type="protein sequence ID" value="SCU93488.1"/>
    <property type="molecule type" value="Genomic_DNA"/>
</dbReference>
<keyword evidence="2 4" id="KW-0175">Coiled coil</keyword>
<evidence type="ECO:0000256" key="5">
    <source>
        <dbReference type="SAM" id="MobiDB-lite"/>
    </source>
</evidence>
<dbReference type="GO" id="GO:0006406">
    <property type="term" value="P:mRNA export from nucleus"/>
    <property type="evidence" value="ECO:0007669"/>
    <property type="project" value="TreeGrafter"/>
</dbReference>
<dbReference type="PANTHER" id="PTHR18898:SF2">
    <property type="entry name" value="NUCLEOPROTEIN TPR"/>
    <property type="match status" value="1"/>
</dbReference>
<feature type="coiled-coil region" evidence="4">
    <location>
        <begin position="1043"/>
        <end position="1116"/>
    </location>
</feature>
<dbReference type="OrthoDB" id="343070at2759"/>
<dbReference type="InterPro" id="IPR012929">
    <property type="entry name" value="Nucleoprot-TPR/MLP1-2_dom"/>
</dbReference>
<evidence type="ECO:0000313" key="8">
    <source>
        <dbReference type="EMBL" id="SCU93488.1"/>
    </source>
</evidence>
<evidence type="ECO:0000313" key="9">
    <source>
        <dbReference type="Proteomes" id="UP000191144"/>
    </source>
</evidence>
<feature type="coiled-coil region" evidence="4">
    <location>
        <begin position="544"/>
        <end position="667"/>
    </location>
</feature>
<feature type="compositionally biased region" description="Polar residues" evidence="5">
    <location>
        <begin position="1664"/>
        <end position="1675"/>
    </location>
</feature>
<dbReference type="GO" id="GO:0005643">
    <property type="term" value="C:nuclear pore"/>
    <property type="evidence" value="ECO:0007669"/>
    <property type="project" value="TreeGrafter"/>
</dbReference>
<feature type="compositionally biased region" description="Basic and acidic residues" evidence="5">
    <location>
        <begin position="1763"/>
        <end position="1774"/>
    </location>
</feature>
<feature type="coiled-coil region" evidence="4">
    <location>
        <begin position="766"/>
        <end position="825"/>
    </location>
</feature>
<feature type="region of interest" description="Disordered" evidence="5">
    <location>
        <begin position="1664"/>
        <end position="1774"/>
    </location>
</feature>
<proteinExistence type="predicted"/>
<feature type="coiled-coil region" evidence="4">
    <location>
        <begin position="696"/>
        <end position="723"/>
    </location>
</feature>
<evidence type="ECO:0000256" key="3">
    <source>
        <dbReference type="ARBA" id="ARBA00023242"/>
    </source>
</evidence>
<feature type="coiled-coil region" evidence="4">
    <location>
        <begin position="1224"/>
        <end position="1258"/>
    </location>
</feature>
<dbReference type="PANTHER" id="PTHR18898">
    <property type="entry name" value="NUCLEOPROTEIN TPR-RELATED"/>
    <property type="match status" value="1"/>
</dbReference>
<feature type="region of interest" description="Disordered" evidence="5">
    <location>
        <begin position="1584"/>
        <end position="1604"/>
    </location>
</feature>
<feature type="coiled-coil region" evidence="4">
    <location>
        <begin position="1606"/>
        <end position="1660"/>
    </location>
</feature>
<dbReference type="Pfam" id="PF07926">
    <property type="entry name" value="TPR_MLP1_2"/>
    <property type="match status" value="1"/>
</dbReference>
<feature type="domain" description="Nucleoprotein TPR/MLP1-2" evidence="6">
    <location>
        <begin position="1000"/>
        <end position="1125"/>
    </location>
</feature>
<feature type="compositionally biased region" description="Basic and acidic residues" evidence="5">
    <location>
        <begin position="1700"/>
        <end position="1709"/>
    </location>
</feature>
<dbReference type="GO" id="GO:0006606">
    <property type="term" value="P:protein import into nucleus"/>
    <property type="evidence" value="ECO:0007669"/>
    <property type="project" value="InterPro"/>
</dbReference>
<organism evidence="8 9">
    <name type="scientific">Lachancea meyersii CBS 8951</name>
    <dbReference type="NCBI Taxonomy" id="1266667"/>
    <lineage>
        <taxon>Eukaryota</taxon>
        <taxon>Fungi</taxon>
        <taxon>Dikarya</taxon>
        <taxon>Ascomycota</taxon>
        <taxon>Saccharomycotina</taxon>
        <taxon>Saccharomycetes</taxon>
        <taxon>Saccharomycetales</taxon>
        <taxon>Saccharomycetaceae</taxon>
        <taxon>Lachancea</taxon>
    </lineage>
</organism>
<keyword evidence="3" id="KW-0539">Nucleus</keyword>
<dbReference type="GO" id="GO:0017056">
    <property type="term" value="F:structural constituent of nuclear pore"/>
    <property type="evidence" value="ECO:0007669"/>
    <property type="project" value="TreeGrafter"/>
</dbReference>
<sequence length="1774" mass="202213">MSSTFDKAQVGLDDAAGFLGVEPGFLEGIDQAVAAAIGAKAHEFRQLQAQNLESSVVVDEIKSASGQKLNACHMQVQELQQELQQLRAESRVLEDARSKLESQFQITQTSLETSQLQAQALLGQKEMLESSKNDLAKLLNEKIQDNSTHQQGTEKLLAEARQLRDKNLELEKLLRDSKSRELNDKAELHQLSQELQLSKSNNSWLENQLSEVNSKFNKHREKSHHQVSQLLQKSEASMAELQNSHELISTLREQNANLTQSIEVKLAELKKVTDDSNTDKAEFSREMALKQHLIDLLERQVSSFENDLELKDSAGITQSDTSTLIEELCQSKTQLAASELEVEKLQHTVQELLQTAGTEEKLNSDNSDANPVTNSFSIPKLYADLSMLKKQLIHEKRQKEHLQNQVESFVLELESKVPMLTSFKDRNEMLERELCETAYMLESISRDKEDLRSDLQRSQSQLRDYEGQIYKLTKQRTDLAHQIQFLLIQTSVKNDSNGPLTAEETAFVRKIVDSGNSSSDQDTQKIITQRLVVFQDIVELQSKNSELVATVRALADKLETEEREAKAKTECIENDVINEAKEAITTLQEHVQELESKIKIISKERDALKAVRPVSSPGRGSTSHVVPTDTGDIKRLAQLEDQLRIARREAETNVKMLNAELQELLRSRADSLVDVEKERSSRTLAEERLKMANESLTLIKQENKQMTSKLQKLQDTVVRQDAKTQETISDIIDCKSQIASLSSELKNSVATTELLRSSHEKEKRINDQLIAEKNELSILVAQLQSLQKEREKLMEVAETGFQSTLDNLNREISQLRAQLASKTQDFETYVTAAETKTKWHQERIESLNASLNETTTKLNLQIQTVQEFKTQKTLLEQKLTAPREKLPSYETFSDSKIDSGQAEGLRNEIEKMKINLKDAYSQVDEYKNINISTEECLSNVTNAFEQLKSTHSTEIAQMKAQEDSLRDEVSTLKTTLSKLATELEHDRAQLSARKDDFDTKLTAFKSSQQSVDALKEHYQSQVDKLANDVKEQTLFANEAHQKYEEELQRHADVSRNLSRVREESASCKNQLQDMIATNKELQKALDGREEAWTSRKQDYESQLDAVNRRVEDLLTQNRLLFDQIEVKFSGENTKNDTENIHSDSRELILSLRRECDICKAKLEVANGDKSMLQRKLQFAEDELLALKEEVNNHEAHASKLSMMAEEHDKILEQLNQLNLLRESNITLRNDLKSKSDRNEELENKVEVLQNASEPLENELSILRHSIAAKDKQITLMTEEINRWRQRSQDILHTYERVDPEEHKKMMDELSQIKKELALKTDQNVELEDRFQRLKKQARERLDVARSSQAALTGDVNALREEKQELEAALEREKEAIKALKETINSHEEEESIQQAAEGELQSLRNKLAESDSRIEELLKQPAENADDDALRSELAQLKERISELELLLENTQNEAKELENLKVSSSLEQSIEIERIKKELVSDSERLISEKEAEIKHSFEEMHAEQQRLFEERVKEASKQGASPDIDALKKEWEAEYEQKTLKRIEEANELLRKRIRLPTEEKINKIIESRKLELDREFDARVQQQAAELSSQNGKPADSDAAEISERHQQELEDMKAMIKKQMEEEMAVLKQKAFNEGQQKASMKSTLLERKIAKLEAQVKLNSAGTELSTPNTVADPIQSGRPSLITEKPPLEVSSEEDQKPSEQSERALVPIVTAPLVEPSVHNSEISEAQEAPLLPAEGSSKRPSEEAQTEENVSSKKNKTDPKSQSEMS</sequence>
<evidence type="ECO:0000259" key="6">
    <source>
        <dbReference type="Pfam" id="PF07926"/>
    </source>
</evidence>
<dbReference type="Gene3D" id="1.10.287.1490">
    <property type="match status" value="1"/>
</dbReference>
<protein>
    <submittedName>
        <fullName evidence="8">LAME_0F03972g1_1</fullName>
    </submittedName>
</protein>
<reference evidence="9" key="1">
    <citation type="submission" date="2016-03" db="EMBL/GenBank/DDBJ databases">
        <authorList>
            <person name="Devillers Hugo."/>
        </authorList>
    </citation>
    <scope>NUCLEOTIDE SEQUENCE [LARGE SCALE GENOMIC DNA]</scope>
</reference>
<feature type="coiled-coil region" evidence="4">
    <location>
        <begin position="902"/>
        <end position="929"/>
    </location>
</feature>
<gene>
    <name evidence="8" type="ORF">LAME_0F03972G</name>
</gene>
<dbReference type="Pfam" id="PF25785">
    <property type="entry name" value="TPR"/>
    <property type="match status" value="1"/>
</dbReference>
<evidence type="ECO:0000259" key="7">
    <source>
        <dbReference type="Pfam" id="PF25785"/>
    </source>
</evidence>
<feature type="domain" description="NUA/TPR/MLP1-2-like" evidence="7">
    <location>
        <begin position="455"/>
        <end position="563"/>
    </location>
</feature>
<keyword evidence="9" id="KW-1185">Reference proteome</keyword>
<evidence type="ECO:0000256" key="4">
    <source>
        <dbReference type="SAM" id="Coils"/>
    </source>
</evidence>
<feature type="compositionally biased region" description="Polar residues" evidence="5">
    <location>
        <begin position="1584"/>
        <end position="1595"/>
    </location>
</feature>